<evidence type="ECO:0000256" key="1">
    <source>
        <dbReference type="ARBA" id="ARBA00004162"/>
    </source>
</evidence>
<dbReference type="SUPFAM" id="SSF56112">
    <property type="entry name" value="Protein kinase-like (PK-like)"/>
    <property type="match status" value="1"/>
</dbReference>
<accession>A0A9Q1RGN4</accession>
<name>A0A9Q1RGN4_9SOLA</name>
<evidence type="ECO:0000313" key="9">
    <source>
        <dbReference type="Proteomes" id="UP001152561"/>
    </source>
</evidence>
<evidence type="ECO:0000256" key="4">
    <source>
        <dbReference type="ARBA" id="ARBA00022729"/>
    </source>
</evidence>
<evidence type="ECO:0008006" key="10">
    <source>
        <dbReference type="Google" id="ProtNLM"/>
    </source>
</evidence>
<dbReference type="PANTHER" id="PTHR46204:SF2">
    <property type="entry name" value="CHITIN ELICITOR RECEPTOR KINASE 1"/>
    <property type="match status" value="1"/>
</dbReference>
<dbReference type="Proteomes" id="UP001152561">
    <property type="component" value="Unassembled WGS sequence"/>
</dbReference>
<evidence type="ECO:0000256" key="2">
    <source>
        <dbReference type="ARBA" id="ARBA00022475"/>
    </source>
</evidence>
<organism evidence="8 9">
    <name type="scientific">Anisodus acutangulus</name>
    <dbReference type="NCBI Taxonomy" id="402998"/>
    <lineage>
        <taxon>Eukaryota</taxon>
        <taxon>Viridiplantae</taxon>
        <taxon>Streptophyta</taxon>
        <taxon>Embryophyta</taxon>
        <taxon>Tracheophyta</taxon>
        <taxon>Spermatophyta</taxon>
        <taxon>Magnoliopsida</taxon>
        <taxon>eudicotyledons</taxon>
        <taxon>Gunneridae</taxon>
        <taxon>Pentapetalae</taxon>
        <taxon>asterids</taxon>
        <taxon>lamiids</taxon>
        <taxon>Solanales</taxon>
        <taxon>Solanaceae</taxon>
        <taxon>Solanoideae</taxon>
        <taxon>Hyoscyameae</taxon>
        <taxon>Anisodus</taxon>
    </lineage>
</organism>
<dbReference type="OrthoDB" id="1736150at2759"/>
<proteinExistence type="predicted"/>
<keyword evidence="7" id="KW-1015">Disulfide bond</keyword>
<gene>
    <name evidence="8" type="ORF">K7X08_025206</name>
</gene>
<keyword evidence="9" id="KW-1185">Reference proteome</keyword>
<comment type="caution">
    <text evidence="8">The sequence shown here is derived from an EMBL/GenBank/DDBJ whole genome shotgun (WGS) entry which is preliminary data.</text>
</comment>
<comment type="subcellular location">
    <subcellularLocation>
        <location evidence="1">Cell membrane</location>
        <topology evidence="1">Single-pass membrane protein</topology>
    </subcellularLocation>
</comment>
<dbReference type="Gene3D" id="3.30.200.20">
    <property type="entry name" value="Phosphorylase Kinase, domain 1"/>
    <property type="match status" value="1"/>
</dbReference>
<keyword evidence="2" id="KW-1003">Cell membrane</keyword>
<evidence type="ECO:0000256" key="7">
    <source>
        <dbReference type="ARBA" id="ARBA00023157"/>
    </source>
</evidence>
<keyword evidence="6" id="KW-0472">Membrane</keyword>
<protein>
    <recommendedName>
        <fullName evidence="10">Protein kinase domain-containing protein</fullName>
    </recommendedName>
</protein>
<dbReference type="AlphaFoldDB" id="A0A9Q1RGN4"/>
<evidence type="ECO:0000256" key="5">
    <source>
        <dbReference type="ARBA" id="ARBA00022989"/>
    </source>
</evidence>
<keyword evidence="5" id="KW-1133">Transmembrane helix</keyword>
<evidence type="ECO:0000256" key="3">
    <source>
        <dbReference type="ARBA" id="ARBA00022692"/>
    </source>
</evidence>
<dbReference type="GO" id="GO:0005886">
    <property type="term" value="C:plasma membrane"/>
    <property type="evidence" value="ECO:0007669"/>
    <property type="project" value="UniProtKB-SubCell"/>
</dbReference>
<dbReference type="InterPro" id="IPR044812">
    <property type="entry name" value="CERK1/LYK3-like"/>
</dbReference>
<evidence type="ECO:0000313" key="8">
    <source>
        <dbReference type="EMBL" id="KAJ8554528.1"/>
    </source>
</evidence>
<sequence length="75" mass="7922">MTTKLCLEGSTPVKAADSVRLADDNSPGLSGITLDKSVEFTYEELATATNDFSIANKIGQGSFGVVYYGELRGEA</sequence>
<keyword evidence="3" id="KW-0812">Transmembrane</keyword>
<dbReference type="GO" id="GO:0045087">
    <property type="term" value="P:innate immune response"/>
    <property type="evidence" value="ECO:0007669"/>
    <property type="project" value="InterPro"/>
</dbReference>
<dbReference type="InterPro" id="IPR011009">
    <property type="entry name" value="Kinase-like_dom_sf"/>
</dbReference>
<reference evidence="9" key="1">
    <citation type="journal article" date="2023" name="Proc. Natl. Acad. Sci. U.S.A.">
        <title>Genomic and structural basis for evolution of tropane alkaloid biosynthesis.</title>
        <authorList>
            <person name="Wanga Y.-J."/>
            <person name="Taina T."/>
            <person name="Yua J.-Y."/>
            <person name="Lia J."/>
            <person name="Xua B."/>
            <person name="Chenc J."/>
            <person name="D'Auriad J.C."/>
            <person name="Huanga J.-P."/>
            <person name="Huanga S.-X."/>
        </authorList>
    </citation>
    <scope>NUCLEOTIDE SEQUENCE [LARGE SCALE GENOMIC DNA]</scope>
    <source>
        <strain evidence="9">cv. KIB-2019</strain>
    </source>
</reference>
<dbReference type="GO" id="GO:0019199">
    <property type="term" value="F:transmembrane receptor protein kinase activity"/>
    <property type="evidence" value="ECO:0007669"/>
    <property type="project" value="InterPro"/>
</dbReference>
<dbReference type="EMBL" id="JAJAGQ010000009">
    <property type="protein sequence ID" value="KAJ8554528.1"/>
    <property type="molecule type" value="Genomic_DNA"/>
</dbReference>
<keyword evidence="4" id="KW-0732">Signal</keyword>
<dbReference type="PANTHER" id="PTHR46204">
    <property type="entry name" value="CHITIN ELICITOR RECEPTOR KINASE 1-RELATED"/>
    <property type="match status" value="1"/>
</dbReference>
<evidence type="ECO:0000256" key="6">
    <source>
        <dbReference type="ARBA" id="ARBA00023136"/>
    </source>
</evidence>